<dbReference type="NCBIfam" id="TIGR03370">
    <property type="entry name" value="VPLPA-CTERM"/>
    <property type="match status" value="1"/>
</dbReference>
<dbReference type="EMBL" id="FOBS01000002">
    <property type="protein sequence ID" value="SEM01166.1"/>
    <property type="molecule type" value="Genomic_DNA"/>
</dbReference>
<feature type="transmembrane region" description="Helical" evidence="1">
    <location>
        <begin position="164"/>
        <end position="183"/>
    </location>
</feature>
<feature type="chain" id="PRO_5011668769" evidence="2">
    <location>
        <begin position="27"/>
        <end position="189"/>
    </location>
</feature>
<dbReference type="RefSeq" id="WP_093882069.1">
    <property type="nucleotide sequence ID" value="NZ_FOBS01000002.1"/>
</dbReference>
<keyword evidence="1" id="KW-0472">Membrane</keyword>
<keyword evidence="1" id="KW-0812">Transmembrane</keyword>
<dbReference type="Proteomes" id="UP000198744">
    <property type="component" value="Unassembled WGS sequence"/>
</dbReference>
<protein>
    <submittedName>
        <fullName evidence="3">VPLPA-CTERM protein sorting domain-containing protein</fullName>
    </submittedName>
</protein>
<evidence type="ECO:0000256" key="1">
    <source>
        <dbReference type="SAM" id="Phobius"/>
    </source>
</evidence>
<keyword evidence="1" id="KW-1133">Transmembrane helix</keyword>
<reference evidence="3 4" key="1">
    <citation type="submission" date="2016-10" db="EMBL/GenBank/DDBJ databases">
        <authorList>
            <person name="de Groot N.N."/>
        </authorList>
    </citation>
    <scope>NUCLEOTIDE SEQUENCE [LARGE SCALE GENOMIC DNA]</scope>
    <source>
        <strain evidence="3 4">DSM 8423</strain>
    </source>
</reference>
<sequence length="189" mass="20199">MKKIKVLVVTFLMTFIMAGMVASANAGPVYINLSTPTVASGEETSQAEINTIILPLISPAVELYKDEVGSESGMLAGSYKTTYTFMMSEPEEAVITYTGGTIVGPTAYLLTKDGLANDTNPATHAWYLYNLTALGWTGVEDITITGLWPDQGAFSHVTLYGTPVPVPAAAWLLGSGMLGLLGIRRRMKK</sequence>
<dbReference type="InterPro" id="IPR022472">
    <property type="entry name" value="VPLPA-CTERM"/>
</dbReference>
<dbReference type="AlphaFoldDB" id="A0A1H7UWG1"/>
<feature type="signal peptide" evidence="2">
    <location>
        <begin position="1"/>
        <end position="26"/>
    </location>
</feature>
<dbReference type="STRING" id="43775.SAMN04489760_102146"/>
<proteinExistence type="predicted"/>
<gene>
    <name evidence="3" type="ORF">SAMN04489760_102146</name>
</gene>
<organism evidence="3 4">
    <name type="scientific">Syntrophus gentianae</name>
    <dbReference type="NCBI Taxonomy" id="43775"/>
    <lineage>
        <taxon>Bacteria</taxon>
        <taxon>Pseudomonadati</taxon>
        <taxon>Thermodesulfobacteriota</taxon>
        <taxon>Syntrophia</taxon>
        <taxon>Syntrophales</taxon>
        <taxon>Syntrophaceae</taxon>
        <taxon>Syntrophus</taxon>
    </lineage>
</organism>
<accession>A0A1H7UWG1</accession>
<dbReference type="OrthoDB" id="5432808at2"/>
<evidence type="ECO:0000256" key="2">
    <source>
        <dbReference type="SAM" id="SignalP"/>
    </source>
</evidence>
<evidence type="ECO:0000313" key="3">
    <source>
        <dbReference type="EMBL" id="SEM01166.1"/>
    </source>
</evidence>
<name>A0A1H7UWG1_9BACT</name>
<evidence type="ECO:0000313" key="4">
    <source>
        <dbReference type="Proteomes" id="UP000198744"/>
    </source>
</evidence>
<keyword evidence="2" id="KW-0732">Signal</keyword>
<keyword evidence="4" id="KW-1185">Reference proteome</keyword>